<dbReference type="Gene3D" id="1.10.101.10">
    <property type="entry name" value="PGBD-like superfamily/PGBD"/>
    <property type="match status" value="1"/>
</dbReference>
<evidence type="ECO:0000259" key="1">
    <source>
        <dbReference type="Pfam" id="PF01471"/>
    </source>
</evidence>
<keyword evidence="3" id="KW-1185">Reference proteome</keyword>
<accession>A0A0M3DCF2</accession>
<dbReference type="InterPro" id="IPR036365">
    <property type="entry name" value="PGBD-like_sf"/>
</dbReference>
<name>A0A0M3DCF2_9FIRM</name>
<dbReference type="PATRIC" id="fig|1629550.3.peg.2431"/>
<dbReference type="Pfam" id="PF01471">
    <property type="entry name" value="PG_binding_1"/>
    <property type="match status" value="1"/>
</dbReference>
<comment type="caution">
    <text evidence="2">The sequence shown here is derived from an EMBL/GenBank/DDBJ whole genome shotgun (WGS) entry which is preliminary data.</text>
</comment>
<evidence type="ECO:0000313" key="3">
    <source>
        <dbReference type="Proteomes" id="UP000034407"/>
    </source>
</evidence>
<protein>
    <submittedName>
        <fullName evidence="2">Peptidoglycan-binding protein</fullName>
    </submittedName>
</protein>
<evidence type="ECO:0000313" key="2">
    <source>
        <dbReference type="EMBL" id="KKY00345.1"/>
    </source>
</evidence>
<organism evidence="2 3">
    <name type="scientific">Paraclostridium benzoelyticum</name>
    <dbReference type="NCBI Taxonomy" id="1629550"/>
    <lineage>
        <taxon>Bacteria</taxon>
        <taxon>Bacillati</taxon>
        <taxon>Bacillota</taxon>
        <taxon>Clostridia</taxon>
        <taxon>Peptostreptococcales</taxon>
        <taxon>Peptostreptococcaceae</taxon>
        <taxon>Paraclostridium</taxon>
    </lineage>
</organism>
<dbReference type="InterPro" id="IPR002477">
    <property type="entry name" value="Peptidoglycan-bd-like"/>
</dbReference>
<reference evidence="2 3" key="1">
    <citation type="submission" date="2015-04" db="EMBL/GenBank/DDBJ databases">
        <title>Microcin producing Clostridium sp. JC272T.</title>
        <authorList>
            <person name="Jyothsna T."/>
            <person name="Sasikala C."/>
            <person name="Ramana C."/>
        </authorList>
    </citation>
    <scope>NUCLEOTIDE SEQUENCE [LARGE SCALE GENOMIC DNA]</scope>
    <source>
        <strain evidence="2 3">JC272</strain>
    </source>
</reference>
<gene>
    <name evidence="2" type="ORF">VN21_14780</name>
</gene>
<dbReference type="EMBL" id="LBBT01000293">
    <property type="protein sequence ID" value="KKY00345.1"/>
    <property type="molecule type" value="Genomic_DNA"/>
</dbReference>
<dbReference type="SUPFAM" id="SSF47090">
    <property type="entry name" value="PGBD-like"/>
    <property type="match status" value="1"/>
</dbReference>
<dbReference type="InterPro" id="IPR036366">
    <property type="entry name" value="PGBDSf"/>
</dbReference>
<dbReference type="AlphaFoldDB" id="A0A0M3DCF2"/>
<dbReference type="Proteomes" id="UP000034407">
    <property type="component" value="Unassembled WGS sequence"/>
</dbReference>
<sequence length="421" mass="47743">MDYLGGIFLYKGLLTIKVTDEITNFPIEGVSINICAIPKEGSTKSKYIYKNLITNSSGMIKKISLDAPNFIYSQVPNSPRAYSTYILTISKEGYQTVVIQGVQILPLVEAIQNISLSKISAFTTKTKKIYKISDNVLYGNFQPKILEDDLKPIPFVLSNVVVPEYIIVHDGMPSDKNAPNYWIPFRDYIKNVASSEIYATWPTETIYANVVAIVSFTLNRVYTEWYRNMGYDFTITSTTAYDHKFIYNRNIFDTISIVVDNIFNVYIQRPKGNPQPLLAQYCDGIQTQCPGKMTQWGSKYLGDQGYKFDEILRYYYGQDIGLQGTDMIKGVPSSFPGYTLTLWSTGEPVRTIQNQLNAIANAYPALPKVDVDGIYGPKTQESVRKFQEIFRMNQSGNVDFATWYAISKIYVAVTKIAEFEI</sequence>
<feature type="domain" description="Peptidoglycan binding-like" evidence="1">
    <location>
        <begin position="345"/>
        <end position="406"/>
    </location>
</feature>
<proteinExistence type="predicted"/>